<keyword evidence="4 22" id="KW-0472">Membrane</keyword>
<dbReference type="Gene3D" id="1.20.1250.20">
    <property type="entry name" value="MFS general substrate transporter like domains"/>
    <property type="match status" value="2"/>
</dbReference>
<evidence type="ECO:0000256" key="19">
    <source>
        <dbReference type="ARBA" id="ARBA00045018"/>
    </source>
</evidence>
<evidence type="ECO:0000256" key="12">
    <source>
        <dbReference type="ARBA" id="ARBA00044899"/>
    </source>
</evidence>
<comment type="subcellular location">
    <subcellularLocation>
        <location evidence="1">Membrane</location>
        <topology evidence="1">Multi-pass membrane protein</topology>
    </subcellularLocation>
</comment>
<dbReference type="PANTHER" id="PTHR23512:SF12">
    <property type="entry name" value="TRANSPORTER, PUTATIVE (AFU_ORTHOLOGUE AFUA_4G00260)-RELATED"/>
    <property type="match status" value="1"/>
</dbReference>
<comment type="catalytic activity">
    <reaction evidence="5">
        <text>L-lysyl-L-alanine(out) = L-lysyl-L-alanine(in)</text>
        <dbReference type="Rhea" id="RHEA:79399"/>
        <dbReference type="ChEBI" id="CHEBI:229954"/>
    </reaction>
</comment>
<comment type="catalytic activity">
    <reaction evidence="12">
        <text>L-arginyl-L-alpha-amino acid(out) = L-arginyl-L-alpha-amino acid(in)</text>
        <dbReference type="Rhea" id="RHEA:79371"/>
        <dbReference type="ChEBI" id="CHEBI:84315"/>
    </reaction>
</comment>
<comment type="catalytic activity">
    <reaction evidence="13">
        <text>L-lysyl-L-lysine(out) = L-lysyl-L-lysine(in)</text>
        <dbReference type="Rhea" id="RHEA:79403"/>
        <dbReference type="ChEBI" id="CHEBI:229956"/>
    </reaction>
</comment>
<evidence type="ECO:0000256" key="3">
    <source>
        <dbReference type="ARBA" id="ARBA00022989"/>
    </source>
</evidence>
<keyword evidence="25" id="KW-1185">Reference proteome</keyword>
<evidence type="ECO:0000256" key="17">
    <source>
        <dbReference type="ARBA" id="ARBA00044924"/>
    </source>
</evidence>
<dbReference type="STRING" id="4829.A0A163JQ32"/>
<feature type="transmembrane region" description="Helical" evidence="22">
    <location>
        <begin position="389"/>
        <end position="410"/>
    </location>
</feature>
<comment type="catalytic activity">
    <reaction evidence="15">
        <text>L-histidyl-L-alpha-amino acid(out) = L-histidyl-L-alpha-amino acid(in)</text>
        <dbReference type="Rhea" id="RHEA:79379"/>
        <dbReference type="ChEBI" id="CHEBI:229964"/>
    </reaction>
</comment>
<dbReference type="PANTHER" id="PTHR23512">
    <property type="entry name" value="MAJOR FACILITATOR SUPERFAMILY DOMAIN-CONTAINING PROTEIN 1"/>
    <property type="match status" value="1"/>
</dbReference>
<comment type="catalytic activity">
    <reaction evidence="8">
        <text>L-alpha-aminoacyl-L-histidine(out) = L-alpha-aminoacyl-L-histidine(in)</text>
        <dbReference type="Rhea" id="RHEA:79375"/>
        <dbReference type="ChEBI" id="CHEBI:229967"/>
    </reaction>
</comment>
<dbReference type="PROSITE" id="PS00216">
    <property type="entry name" value="SUGAR_TRANSPORT_1"/>
    <property type="match status" value="1"/>
</dbReference>
<feature type="transmembrane region" description="Helical" evidence="22">
    <location>
        <begin position="440"/>
        <end position="462"/>
    </location>
</feature>
<dbReference type="InterPro" id="IPR011701">
    <property type="entry name" value="MFS"/>
</dbReference>
<evidence type="ECO:0000256" key="22">
    <source>
        <dbReference type="SAM" id="Phobius"/>
    </source>
</evidence>
<evidence type="ECO:0000256" key="5">
    <source>
        <dbReference type="ARBA" id="ARBA00044876"/>
    </source>
</evidence>
<proteinExistence type="predicted"/>
<feature type="transmembrane region" description="Helical" evidence="22">
    <location>
        <begin position="114"/>
        <end position="134"/>
    </location>
</feature>
<evidence type="ECO:0000256" key="8">
    <source>
        <dbReference type="ARBA" id="ARBA00044884"/>
    </source>
</evidence>
<evidence type="ECO:0000256" key="1">
    <source>
        <dbReference type="ARBA" id="ARBA00004141"/>
    </source>
</evidence>
<evidence type="ECO:0000313" key="24">
    <source>
        <dbReference type="EMBL" id="SAM02421.1"/>
    </source>
</evidence>
<comment type="function">
    <text evidence="20">Lysosomal dipeptide uniporter that selectively exports lysine, arginine or histidine-containing dipeptides with a net positive charge from the lysosome lumen into the cytosol. Could play a role in a specific type of protein O-glycosylation indirectly regulating macrophages migration and tissue invasion. Also essential for liver homeostasis.</text>
</comment>
<comment type="catalytic activity">
    <reaction evidence="14">
        <text>L-arginyl-glycine(out) = L-arginyl-glycine(in)</text>
        <dbReference type="Rhea" id="RHEA:79391"/>
        <dbReference type="ChEBI" id="CHEBI:229955"/>
    </reaction>
</comment>
<evidence type="ECO:0000256" key="15">
    <source>
        <dbReference type="ARBA" id="ARBA00044912"/>
    </source>
</evidence>
<feature type="transmembrane region" description="Helical" evidence="22">
    <location>
        <begin position="88"/>
        <end position="108"/>
    </location>
</feature>
<comment type="catalytic activity">
    <reaction evidence="17">
        <text>L-lysyl-glycine(out) = L-lysyl-glycine(in)</text>
        <dbReference type="Rhea" id="RHEA:79407"/>
        <dbReference type="ChEBI" id="CHEBI:191202"/>
    </reaction>
</comment>
<feature type="domain" description="Major facilitator superfamily (MFS) profile" evidence="23">
    <location>
        <begin position="23"/>
        <end position="412"/>
    </location>
</feature>
<evidence type="ECO:0000256" key="2">
    <source>
        <dbReference type="ARBA" id="ARBA00022692"/>
    </source>
</evidence>
<dbReference type="GO" id="GO:0016020">
    <property type="term" value="C:membrane"/>
    <property type="evidence" value="ECO:0007669"/>
    <property type="project" value="UniProtKB-SubCell"/>
</dbReference>
<comment type="catalytic activity">
    <reaction evidence="16">
        <text>L-alanyl-L-lysine(out) = L-alanyl-L-lysine(in)</text>
        <dbReference type="Rhea" id="RHEA:79415"/>
        <dbReference type="ChEBI" id="CHEBI:192470"/>
    </reaction>
</comment>
<evidence type="ECO:0000256" key="6">
    <source>
        <dbReference type="ARBA" id="ARBA00044878"/>
    </source>
</evidence>
<accession>A0A163JQ32</accession>
<evidence type="ECO:0000256" key="13">
    <source>
        <dbReference type="ARBA" id="ARBA00044900"/>
    </source>
</evidence>
<dbReference type="InterPro" id="IPR052187">
    <property type="entry name" value="MFSD1"/>
</dbReference>
<dbReference type="SUPFAM" id="SSF103473">
    <property type="entry name" value="MFS general substrate transporter"/>
    <property type="match status" value="1"/>
</dbReference>
<feature type="transmembrane region" description="Helical" evidence="22">
    <location>
        <begin position="218"/>
        <end position="245"/>
    </location>
</feature>
<evidence type="ECO:0000256" key="21">
    <source>
        <dbReference type="ARBA" id="ARBA00046376"/>
    </source>
</evidence>
<dbReference type="InterPro" id="IPR036259">
    <property type="entry name" value="MFS_trans_sf"/>
</dbReference>
<feature type="transmembrane region" description="Helical" evidence="22">
    <location>
        <begin position="60"/>
        <end position="81"/>
    </location>
</feature>
<organism evidence="24">
    <name type="scientific">Absidia glauca</name>
    <name type="common">Pin mould</name>
    <dbReference type="NCBI Taxonomy" id="4829"/>
    <lineage>
        <taxon>Eukaryota</taxon>
        <taxon>Fungi</taxon>
        <taxon>Fungi incertae sedis</taxon>
        <taxon>Mucoromycota</taxon>
        <taxon>Mucoromycotina</taxon>
        <taxon>Mucoromycetes</taxon>
        <taxon>Mucorales</taxon>
        <taxon>Cunninghamellaceae</taxon>
        <taxon>Absidia</taxon>
    </lineage>
</organism>
<comment type="catalytic activity">
    <reaction evidence="7">
        <text>L-alpha-aminoacyl-L-arginine(out) = L-alpha-aminoacyl-L-arginine(in)</text>
        <dbReference type="Rhea" id="RHEA:79367"/>
        <dbReference type="ChEBI" id="CHEBI:229968"/>
    </reaction>
</comment>
<dbReference type="InParanoid" id="A0A163JQ32"/>
<keyword evidence="3 22" id="KW-1133">Transmembrane helix</keyword>
<feature type="transmembrane region" description="Helical" evidence="22">
    <location>
        <begin position="296"/>
        <end position="316"/>
    </location>
</feature>
<name>A0A163JQ32_ABSGL</name>
<comment type="subunit">
    <text evidence="21">Homodimer. Interacts with lysosomal protein GLMP (via lumenal domain); the interaction starts while both proteins are still in the endoplasmic reticulum and is required for stabilization of MFSD1 in lysosomes but has no direct effect on its targeting to lysosomes or transporter activity.</text>
</comment>
<evidence type="ECO:0000259" key="23">
    <source>
        <dbReference type="PROSITE" id="PS50850"/>
    </source>
</evidence>
<comment type="catalytic activity">
    <reaction evidence="11">
        <text>L-aspartyl-L-lysine(out) = L-aspartyl-L-lysine(in)</text>
        <dbReference type="Rhea" id="RHEA:79411"/>
        <dbReference type="ChEBI" id="CHEBI:229953"/>
    </reaction>
</comment>
<comment type="catalytic activity">
    <reaction evidence="10">
        <text>L-alpha-aminoacyl-L-lysine(out) = L-alpha-aminoacyl-L-lysine(in)</text>
        <dbReference type="Rhea" id="RHEA:79383"/>
        <dbReference type="ChEBI" id="CHEBI:229966"/>
    </reaction>
</comment>
<dbReference type="OrthoDB" id="424834at2759"/>
<dbReference type="Pfam" id="PF07690">
    <property type="entry name" value="MFS_1"/>
    <property type="match status" value="1"/>
</dbReference>
<dbReference type="AlphaFoldDB" id="A0A163JQ32"/>
<dbReference type="PROSITE" id="PS50850">
    <property type="entry name" value="MFS"/>
    <property type="match status" value="1"/>
</dbReference>
<dbReference type="EMBL" id="LT553838">
    <property type="protein sequence ID" value="SAM02421.1"/>
    <property type="molecule type" value="Genomic_DNA"/>
</dbReference>
<keyword evidence="2 22" id="KW-0812">Transmembrane</keyword>
<protein>
    <recommendedName>
        <fullName evidence="18">Lysosomal dipeptide transporter MFSD1</fullName>
    </recommendedName>
    <alternativeName>
        <fullName evidence="19">Major facilitator superfamily domain-containing protein 1</fullName>
    </alternativeName>
</protein>
<comment type="catalytic activity">
    <reaction evidence="6">
        <text>L-histidyl-glycine(out) = L-histidyl-glycine(in)</text>
        <dbReference type="Rhea" id="RHEA:79395"/>
        <dbReference type="ChEBI" id="CHEBI:229957"/>
    </reaction>
</comment>
<evidence type="ECO:0000313" key="25">
    <source>
        <dbReference type="Proteomes" id="UP000078561"/>
    </source>
</evidence>
<evidence type="ECO:0000256" key="10">
    <source>
        <dbReference type="ARBA" id="ARBA00044893"/>
    </source>
</evidence>
<dbReference type="GO" id="GO:0022857">
    <property type="term" value="F:transmembrane transporter activity"/>
    <property type="evidence" value="ECO:0007669"/>
    <property type="project" value="InterPro"/>
</dbReference>
<feature type="transmembrane region" description="Helical" evidence="22">
    <location>
        <begin position="20"/>
        <end position="40"/>
    </location>
</feature>
<gene>
    <name evidence="24" type="primary">ABSGL_08207.1 scaffold 9707</name>
</gene>
<reference evidence="24" key="1">
    <citation type="submission" date="2016-04" db="EMBL/GenBank/DDBJ databases">
        <authorList>
            <person name="Evans L.H."/>
            <person name="Alamgir A."/>
            <person name="Owens N."/>
            <person name="Weber N.D."/>
            <person name="Virtaneva K."/>
            <person name="Barbian K."/>
            <person name="Babar A."/>
            <person name="Rosenke K."/>
        </authorList>
    </citation>
    <scope>NUCLEOTIDE SEQUENCE [LARGE SCALE GENOMIC DNA]</scope>
    <source>
        <strain evidence="24">CBS 101.48</strain>
    </source>
</reference>
<dbReference type="InterPro" id="IPR005829">
    <property type="entry name" value="Sugar_transporter_CS"/>
</dbReference>
<dbReference type="Proteomes" id="UP000078561">
    <property type="component" value="Unassembled WGS sequence"/>
</dbReference>
<evidence type="ECO:0000256" key="4">
    <source>
        <dbReference type="ARBA" id="ARBA00023136"/>
    </source>
</evidence>
<evidence type="ECO:0000256" key="18">
    <source>
        <dbReference type="ARBA" id="ARBA00044985"/>
    </source>
</evidence>
<feature type="transmembrane region" description="Helical" evidence="22">
    <location>
        <begin position="183"/>
        <end position="206"/>
    </location>
</feature>
<evidence type="ECO:0000256" key="20">
    <source>
        <dbReference type="ARBA" id="ARBA00045709"/>
    </source>
</evidence>
<evidence type="ECO:0000256" key="7">
    <source>
        <dbReference type="ARBA" id="ARBA00044881"/>
    </source>
</evidence>
<feature type="transmembrane region" description="Helical" evidence="22">
    <location>
        <begin position="265"/>
        <end position="289"/>
    </location>
</feature>
<sequence>MPKENARPEETLRFEHTPWYFKTMAMITVLLLSVGSHFSASAISALKSTVKSVGIDNTKYGLLSSSVSLINTLVPIVGGSLMDRFGPVAGTLGATALIVIGSLLTTLAAHYRQFAMMVVGRVVFGLGSGVIVTLQESILSTWFRSGRVLSLMIGLQLSSSQISGFLGTLLANPLASSTHDWVWVFWVAFLLCVFSAVMNVAYLLLVRSMPQEADKERFGWAVVLAFPGVVWLIVAIEGVLCMVWAAFQIIATEYVMMRNGSIDGVAAGVISSISQVVPIVLTPLLGMLLDRWGRRVSMLATSVAFLFLCCTLLAYAPTVTPVVGMLFFSLSMALGPLPMITSLGLLLPPSAIGTGLGIFKSANNAGSTIMDILVGVVQDRTAHQAYTGVLLAFIIIIIAGALVVGVLAWVQARYYENVLETARPEPMIAATNDSRRLWGFLYMGLFVTMLLLSWVLFFVFSIHGNSKIA</sequence>
<dbReference type="InterPro" id="IPR020846">
    <property type="entry name" value="MFS_dom"/>
</dbReference>
<evidence type="ECO:0000256" key="9">
    <source>
        <dbReference type="ARBA" id="ARBA00044891"/>
    </source>
</evidence>
<dbReference type="OMA" id="WIMLAGR"/>
<evidence type="ECO:0000256" key="14">
    <source>
        <dbReference type="ARBA" id="ARBA00044903"/>
    </source>
</evidence>
<evidence type="ECO:0000256" key="11">
    <source>
        <dbReference type="ARBA" id="ARBA00044898"/>
    </source>
</evidence>
<comment type="catalytic activity">
    <reaction evidence="9">
        <text>L-lysyl-L-alpha-amino acid(out) = L-lysyl-L-alpha-amino acid(in)</text>
        <dbReference type="Rhea" id="RHEA:79387"/>
        <dbReference type="ChEBI" id="CHEBI:229965"/>
    </reaction>
</comment>
<evidence type="ECO:0000256" key="16">
    <source>
        <dbReference type="ARBA" id="ARBA00044919"/>
    </source>
</evidence>